<keyword evidence="8" id="KW-1185">Reference proteome</keyword>
<feature type="transmembrane region" description="Helical" evidence="6">
    <location>
        <begin position="211"/>
        <end position="229"/>
    </location>
</feature>
<keyword evidence="3 6" id="KW-0812">Transmembrane</keyword>
<evidence type="ECO:0000256" key="3">
    <source>
        <dbReference type="ARBA" id="ARBA00022692"/>
    </source>
</evidence>
<evidence type="ECO:0000256" key="5">
    <source>
        <dbReference type="ARBA" id="ARBA00023136"/>
    </source>
</evidence>
<feature type="transmembrane region" description="Helical" evidence="6">
    <location>
        <begin position="347"/>
        <end position="371"/>
    </location>
</feature>
<proteinExistence type="predicted"/>
<dbReference type="CDD" id="cd17394">
    <property type="entry name" value="MFS_FucP_like"/>
    <property type="match status" value="1"/>
</dbReference>
<dbReference type="Proteomes" id="UP000589520">
    <property type="component" value="Unassembled WGS sequence"/>
</dbReference>
<dbReference type="InterPro" id="IPR036259">
    <property type="entry name" value="MFS_trans_sf"/>
</dbReference>
<dbReference type="InterPro" id="IPR011701">
    <property type="entry name" value="MFS"/>
</dbReference>
<dbReference type="AlphaFoldDB" id="A0A7Y9TFQ5"/>
<accession>A0A7Y9TFQ5</accession>
<dbReference type="InterPro" id="IPR050375">
    <property type="entry name" value="MFS_TsgA-like"/>
</dbReference>
<dbReference type="GO" id="GO:0005886">
    <property type="term" value="C:plasma membrane"/>
    <property type="evidence" value="ECO:0007669"/>
    <property type="project" value="UniProtKB-SubCell"/>
</dbReference>
<feature type="transmembrane region" description="Helical" evidence="6">
    <location>
        <begin position="21"/>
        <end position="43"/>
    </location>
</feature>
<evidence type="ECO:0000313" key="7">
    <source>
        <dbReference type="EMBL" id="NYF77890.1"/>
    </source>
</evidence>
<feature type="transmembrane region" description="Helical" evidence="6">
    <location>
        <begin position="323"/>
        <end position="341"/>
    </location>
</feature>
<name>A0A7Y9TFQ5_9BACT</name>
<evidence type="ECO:0000313" key="8">
    <source>
        <dbReference type="Proteomes" id="UP000589520"/>
    </source>
</evidence>
<comment type="subcellular location">
    <subcellularLocation>
        <location evidence="1">Cell inner membrane</location>
        <topology evidence="1">Multi-pass membrane protein</topology>
    </subcellularLocation>
</comment>
<evidence type="ECO:0000256" key="2">
    <source>
        <dbReference type="ARBA" id="ARBA00022475"/>
    </source>
</evidence>
<keyword evidence="2" id="KW-1003">Cell membrane</keyword>
<dbReference type="RefSeq" id="WP_179486851.1">
    <property type="nucleotide sequence ID" value="NZ_JACCCW010000001.1"/>
</dbReference>
<reference evidence="7 8" key="1">
    <citation type="submission" date="2020-07" db="EMBL/GenBank/DDBJ databases">
        <title>Genomic Encyclopedia of Type Strains, Phase IV (KMG-V): Genome sequencing to study the core and pangenomes of soil and plant-associated prokaryotes.</title>
        <authorList>
            <person name="Whitman W."/>
        </authorList>
    </citation>
    <scope>NUCLEOTIDE SEQUENCE [LARGE SCALE GENOMIC DNA]</scope>
    <source>
        <strain evidence="7 8">X4EP2</strain>
    </source>
</reference>
<feature type="transmembrane region" description="Helical" evidence="6">
    <location>
        <begin position="162"/>
        <end position="183"/>
    </location>
</feature>
<gene>
    <name evidence="7" type="ORF">HDF17_000177</name>
</gene>
<evidence type="ECO:0000256" key="1">
    <source>
        <dbReference type="ARBA" id="ARBA00004429"/>
    </source>
</evidence>
<feature type="transmembrane region" description="Helical" evidence="6">
    <location>
        <begin position="294"/>
        <end position="311"/>
    </location>
</feature>
<dbReference type="SUPFAM" id="SSF103473">
    <property type="entry name" value="MFS general substrate transporter"/>
    <property type="match status" value="1"/>
</dbReference>
<feature type="transmembrane region" description="Helical" evidence="6">
    <location>
        <begin position="119"/>
        <end position="136"/>
    </location>
</feature>
<keyword evidence="4 6" id="KW-1133">Transmembrane helix</keyword>
<dbReference type="Pfam" id="PF07690">
    <property type="entry name" value="MFS_1"/>
    <property type="match status" value="1"/>
</dbReference>
<evidence type="ECO:0000256" key="6">
    <source>
        <dbReference type="SAM" id="Phobius"/>
    </source>
</evidence>
<feature type="transmembrane region" description="Helical" evidence="6">
    <location>
        <begin position="63"/>
        <end position="87"/>
    </location>
</feature>
<comment type="caution">
    <text evidence="7">The sequence shown here is derived from an EMBL/GenBank/DDBJ whole genome shotgun (WGS) entry which is preliminary data.</text>
</comment>
<dbReference type="PANTHER" id="PTHR43702">
    <property type="entry name" value="L-FUCOSE-PROTON SYMPORTER"/>
    <property type="match status" value="1"/>
</dbReference>
<protein>
    <submittedName>
        <fullName evidence="7">FHS family L-fucose permease-like MFS transporter</fullName>
    </submittedName>
</protein>
<feature type="transmembrane region" description="Helical" evidence="6">
    <location>
        <begin position="259"/>
        <end position="282"/>
    </location>
</feature>
<dbReference type="GO" id="GO:0015535">
    <property type="term" value="F:fucose:proton symporter activity"/>
    <property type="evidence" value="ECO:0007669"/>
    <property type="project" value="InterPro"/>
</dbReference>
<dbReference type="EMBL" id="JACCCW010000001">
    <property type="protein sequence ID" value="NYF77890.1"/>
    <property type="molecule type" value="Genomic_DNA"/>
</dbReference>
<dbReference type="NCBIfam" id="TIGR00885">
    <property type="entry name" value="fucP"/>
    <property type="match status" value="1"/>
</dbReference>
<feature type="transmembrane region" description="Helical" evidence="6">
    <location>
        <begin position="409"/>
        <end position="429"/>
    </location>
</feature>
<feature type="transmembrane region" description="Helical" evidence="6">
    <location>
        <begin position="383"/>
        <end position="403"/>
    </location>
</feature>
<sequence>MLIAPASDTTAGKGSGEPKPLLPIGNLAPFFLVTSLFFLWAIPNNLNDILIRQFMKSFSLTRFQGGLVQSAFYMGYFLLAIPAALLMRRAGYKAGILTGLLLFATGTFLFWPAAIVGQYWFFLLALFVMASGLSFLETASNPFIAQIGASESSERRLNFSQAFNPLGAITGAGVGTIFILSGVELTKSQVAARIANNTYAAYLRTETLRVVAPYIVLGLIALVLAAFIWQTKFPVIQSEHEGDADDHGHIRDLFRQRHFVLAILAQFLYVGAQVGTWSYFIQYVQDYTHQPEKIAGYFLVGTLAAFGVGRFSSSWLMQFIPAGRLMGSYALINILLLVIAIAHPGWIGLWCVFGTSLFMSVMFPTIFALGLKGLGANTKIGGSMLVMAIVGGAILTPIMGLISEKTGSIAAAYLIPLIGYVVVALYAFFGSKPRRISF</sequence>
<dbReference type="InterPro" id="IPR005275">
    <property type="entry name" value="Lfuc_symporter_FucP"/>
</dbReference>
<feature type="transmembrane region" description="Helical" evidence="6">
    <location>
        <begin position="94"/>
        <end position="113"/>
    </location>
</feature>
<dbReference type="PANTHER" id="PTHR43702:SF11">
    <property type="entry name" value="L-FUCOSE-PROTON SYMPORTER"/>
    <property type="match status" value="1"/>
</dbReference>
<organism evidence="7 8">
    <name type="scientific">Granulicella arctica</name>
    <dbReference type="NCBI Taxonomy" id="940613"/>
    <lineage>
        <taxon>Bacteria</taxon>
        <taxon>Pseudomonadati</taxon>
        <taxon>Acidobacteriota</taxon>
        <taxon>Terriglobia</taxon>
        <taxon>Terriglobales</taxon>
        <taxon>Acidobacteriaceae</taxon>
        <taxon>Granulicella</taxon>
    </lineage>
</organism>
<evidence type="ECO:0000256" key="4">
    <source>
        <dbReference type="ARBA" id="ARBA00022989"/>
    </source>
</evidence>
<dbReference type="Gene3D" id="1.20.1250.20">
    <property type="entry name" value="MFS general substrate transporter like domains"/>
    <property type="match status" value="2"/>
</dbReference>
<keyword evidence="5 6" id="KW-0472">Membrane</keyword>